<sequence length="311" mass="33826">MHLVLRLLSVASLSSHRLPVSAFRLYSSPLTMSAAAANAEQGKIYLITGSTDGIGRHTAHRLAAANKDNTVIIHGRSPERLEAAKAELVRATKNINIFAYLADLSVMRNVEALASEIKKHHPRIDVLINNAGVFEERRQETPDAMELTFAVNVAAPYVLTRHLLDCIPDNTGRIIITSSISQGSRIDLNNLQLNTGYSDHAAYSLSKLCDVLLTVEIADRLKSRGIVCHTQDPGTVNTKMLLAGWGPCGIDVSVADNTFWLATSNDPHVVKETGNYFVSRRLSTPSGPAGDGSVRAAFWAQMEQLTGVKYP</sequence>
<dbReference type="VEuPathDB" id="CryptoDB:Vbra_13009"/>
<evidence type="ECO:0000256" key="3">
    <source>
        <dbReference type="SAM" id="SignalP"/>
    </source>
</evidence>
<dbReference type="PhylomeDB" id="A0A0G4ES52"/>
<reference evidence="5 6" key="1">
    <citation type="submission" date="2014-11" db="EMBL/GenBank/DDBJ databases">
        <authorList>
            <person name="Zhu J."/>
            <person name="Qi W."/>
            <person name="Song R."/>
        </authorList>
    </citation>
    <scope>NUCLEOTIDE SEQUENCE [LARGE SCALE GENOMIC DNA]</scope>
</reference>
<dbReference type="SUPFAM" id="SSF51735">
    <property type="entry name" value="NAD(P)-binding Rossmann-fold domains"/>
    <property type="match status" value="1"/>
</dbReference>
<dbReference type="PANTHER" id="PTHR43157:SF31">
    <property type="entry name" value="PHOSPHATIDYLINOSITOL-GLYCAN BIOSYNTHESIS CLASS F PROTEIN"/>
    <property type="match status" value="1"/>
</dbReference>
<dbReference type="OMA" id="CKGNAAM"/>
<dbReference type="EMBL" id="CDMY01000301">
    <property type="protein sequence ID" value="CEM00874.1"/>
    <property type="molecule type" value="Genomic_DNA"/>
</dbReference>
<keyword evidence="6" id="KW-1185">Reference proteome</keyword>
<dbReference type="GO" id="GO:0016491">
    <property type="term" value="F:oxidoreductase activity"/>
    <property type="evidence" value="ECO:0007669"/>
    <property type="project" value="UniProtKB-KW"/>
</dbReference>
<evidence type="ECO:0000313" key="6">
    <source>
        <dbReference type="Proteomes" id="UP000041254"/>
    </source>
</evidence>
<feature type="domain" description="Ketoreductase" evidence="4">
    <location>
        <begin position="43"/>
        <end position="224"/>
    </location>
</feature>
<dbReference type="PRINTS" id="PR00081">
    <property type="entry name" value="GDHRDH"/>
</dbReference>
<keyword evidence="3" id="KW-0732">Signal</keyword>
<dbReference type="InterPro" id="IPR002347">
    <property type="entry name" value="SDR_fam"/>
</dbReference>
<name>A0A0G4ES52_VITBC</name>
<dbReference type="PRINTS" id="PR00080">
    <property type="entry name" value="SDRFAMILY"/>
</dbReference>
<dbReference type="InterPro" id="IPR057326">
    <property type="entry name" value="KR_dom"/>
</dbReference>
<comment type="similarity">
    <text evidence="2">Belongs to the short-chain dehydrogenases/reductases (SDR) family.</text>
</comment>
<evidence type="ECO:0000256" key="2">
    <source>
        <dbReference type="RuleBase" id="RU000363"/>
    </source>
</evidence>
<dbReference type="InterPro" id="IPR036291">
    <property type="entry name" value="NAD(P)-bd_dom_sf"/>
</dbReference>
<protein>
    <recommendedName>
        <fullName evidence="4">Ketoreductase domain-containing protein</fullName>
    </recommendedName>
</protein>
<dbReference type="Proteomes" id="UP000041254">
    <property type="component" value="Unassembled WGS sequence"/>
</dbReference>
<feature type="chain" id="PRO_5005187540" description="Ketoreductase domain-containing protein" evidence="3">
    <location>
        <begin position="23"/>
        <end position="311"/>
    </location>
</feature>
<dbReference type="Pfam" id="PF00106">
    <property type="entry name" value="adh_short"/>
    <property type="match status" value="1"/>
</dbReference>
<dbReference type="OrthoDB" id="191139at2759"/>
<evidence type="ECO:0000313" key="5">
    <source>
        <dbReference type="EMBL" id="CEM00874.1"/>
    </source>
</evidence>
<proteinExistence type="inferred from homology"/>
<dbReference type="STRING" id="1169540.A0A0G4ES52"/>
<dbReference type="InParanoid" id="A0A0G4ES52"/>
<dbReference type="AlphaFoldDB" id="A0A0G4ES52"/>
<dbReference type="PANTHER" id="PTHR43157">
    <property type="entry name" value="PHOSPHATIDYLINOSITOL-GLYCAN BIOSYNTHESIS CLASS F PROTEIN-RELATED"/>
    <property type="match status" value="1"/>
</dbReference>
<accession>A0A0G4ES52</accession>
<organism evidence="5 6">
    <name type="scientific">Vitrella brassicaformis (strain CCMP3155)</name>
    <dbReference type="NCBI Taxonomy" id="1169540"/>
    <lineage>
        <taxon>Eukaryota</taxon>
        <taxon>Sar</taxon>
        <taxon>Alveolata</taxon>
        <taxon>Colpodellida</taxon>
        <taxon>Vitrellaceae</taxon>
        <taxon>Vitrella</taxon>
    </lineage>
</organism>
<dbReference type="Gene3D" id="3.40.50.720">
    <property type="entry name" value="NAD(P)-binding Rossmann-like Domain"/>
    <property type="match status" value="1"/>
</dbReference>
<dbReference type="SMART" id="SM00822">
    <property type="entry name" value="PKS_KR"/>
    <property type="match status" value="1"/>
</dbReference>
<evidence type="ECO:0000256" key="1">
    <source>
        <dbReference type="ARBA" id="ARBA00023002"/>
    </source>
</evidence>
<gene>
    <name evidence="5" type="ORF">Vbra_13009</name>
</gene>
<keyword evidence="1" id="KW-0560">Oxidoreductase</keyword>
<feature type="signal peptide" evidence="3">
    <location>
        <begin position="1"/>
        <end position="22"/>
    </location>
</feature>
<evidence type="ECO:0000259" key="4">
    <source>
        <dbReference type="SMART" id="SM00822"/>
    </source>
</evidence>